<evidence type="ECO:0008006" key="2">
    <source>
        <dbReference type="Google" id="ProtNLM"/>
    </source>
</evidence>
<dbReference type="AlphaFoldDB" id="X1C2J1"/>
<feature type="non-terminal residue" evidence="1">
    <location>
        <position position="166"/>
    </location>
</feature>
<protein>
    <recommendedName>
        <fullName evidence="2">Restriction endonuclease type IV Mrr domain-containing protein</fullName>
    </recommendedName>
</protein>
<gene>
    <name evidence="1" type="ORF">S01H4_37595</name>
</gene>
<evidence type="ECO:0000313" key="1">
    <source>
        <dbReference type="EMBL" id="GAH01487.1"/>
    </source>
</evidence>
<proteinExistence type="predicted"/>
<accession>X1C2J1</accession>
<dbReference type="EMBL" id="BART01020215">
    <property type="protein sequence ID" value="GAH01487.1"/>
    <property type="molecule type" value="Genomic_DNA"/>
</dbReference>
<dbReference type="GO" id="GO:0003676">
    <property type="term" value="F:nucleic acid binding"/>
    <property type="evidence" value="ECO:0007669"/>
    <property type="project" value="InterPro"/>
</dbReference>
<sequence>MYKIKNLVSNYNSDINLEETLKKILIELKKVKDDYSDEGMTVYENLIKWKNKYVKKISKIKGYLETATQTNGEGIIKFIESYINSNGLEFEGIEINKFDKKRKTDVGIIDLIGHTKNEKYIIEVKNCPAKSDVIGQVLGYWQYLKEADNREYTVIIIAPSFTNKYK</sequence>
<reference evidence="1" key="1">
    <citation type="journal article" date="2014" name="Front. Microbiol.">
        <title>High frequency of phylogenetically diverse reductive dehalogenase-homologous genes in deep subseafloor sedimentary metagenomes.</title>
        <authorList>
            <person name="Kawai M."/>
            <person name="Futagami T."/>
            <person name="Toyoda A."/>
            <person name="Takaki Y."/>
            <person name="Nishi S."/>
            <person name="Hori S."/>
            <person name="Arai W."/>
            <person name="Tsubouchi T."/>
            <person name="Morono Y."/>
            <person name="Uchiyama I."/>
            <person name="Ito T."/>
            <person name="Fujiyama A."/>
            <person name="Inagaki F."/>
            <person name="Takami H."/>
        </authorList>
    </citation>
    <scope>NUCLEOTIDE SEQUENCE</scope>
    <source>
        <strain evidence="1">Expedition CK06-06</strain>
    </source>
</reference>
<dbReference type="Gene3D" id="3.40.1350.10">
    <property type="match status" value="1"/>
</dbReference>
<name>X1C2J1_9ZZZZ</name>
<comment type="caution">
    <text evidence="1">The sequence shown here is derived from an EMBL/GenBank/DDBJ whole genome shotgun (WGS) entry which is preliminary data.</text>
</comment>
<dbReference type="InterPro" id="IPR011856">
    <property type="entry name" value="tRNA_endonuc-like_dom_sf"/>
</dbReference>
<organism evidence="1">
    <name type="scientific">marine sediment metagenome</name>
    <dbReference type="NCBI Taxonomy" id="412755"/>
    <lineage>
        <taxon>unclassified sequences</taxon>
        <taxon>metagenomes</taxon>
        <taxon>ecological metagenomes</taxon>
    </lineage>
</organism>